<comment type="pathway">
    <text evidence="1">Glycan metabolism; pectin degradation; 2-dehydro-3-deoxy-D-gluconate from pectin: step 1/5.</text>
</comment>
<dbReference type="GO" id="GO:0042545">
    <property type="term" value="P:cell wall modification"/>
    <property type="evidence" value="ECO:0007669"/>
    <property type="project" value="InterPro"/>
</dbReference>
<keyword evidence="8" id="KW-1185">Reference proteome</keyword>
<name>A0A9J5XMY2_SOLCO</name>
<dbReference type="InterPro" id="IPR012334">
    <property type="entry name" value="Pectin_lyas_fold"/>
</dbReference>
<organism evidence="7 8">
    <name type="scientific">Solanum commersonii</name>
    <name type="common">Commerson's wild potato</name>
    <name type="synonym">Commerson's nightshade</name>
    <dbReference type="NCBI Taxonomy" id="4109"/>
    <lineage>
        <taxon>Eukaryota</taxon>
        <taxon>Viridiplantae</taxon>
        <taxon>Streptophyta</taxon>
        <taxon>Embryophyta</taxon>
        <taxon>Tracheophyta</taxon>
        <taxon>Spermatophyta</taxon>
        <taxon>Magnoliopsida</taxon>
        <taxon>eudicotyledons</taxon>
        <taxon>Gunneridae</taxon>
        <taxon>Pentapetalae</taxon>
        <taxon>asterids</taxon>
        <taxon>lamiids</taxon>
        <taxon>Solanales</taxon>
        <taxon>Solanaceae</taxon>
        <taxon>Solanoideae</taxon>
        <taxon>Solaneae</taxon>
        <taxon>Solanum</taxon>
    </lineage>
</organism>
<dbReference type="PANTHER" id="PTHR31707">
    <property type="entry name" value="PECTINESTERASE"/>
    <property type="match status" value="1"/>
</dbReference>
<comment type="catalytic activity">
    <reaction evidence="5">
        <text>[(1-&gt;4)-alpha-D-galacturonosyl methyl ester](n) + n H2O = [(1-&gt;4)-alpha-D-galacturonosyl](n) + n methanol + n H(+)</text>
        <dbReference type="Rhea" id="RHEA:22380"/>
        <dbReference type="Rhea" id="RHEA-COMP:14570"/>
        <dbReference type="Rhea" id="RHEA-COMP:14573"/>
        <dbReference type="ChEBI" id="CHEBI:15377"/>
        <dbReference type="ChEBI" id="CHEBI:15378"/>
        <dbReference type="ChEBI" id="CHEBI:17790"/>
        <dbReference type="ChEBI" id="CHEBI:140522"/>
        <dbReference type="ChEBI" id="CHEBI:140523"/>
        <dbReference type="EC" id="3.1.1.11"/>
    </reaction>
</comment>
<dbReference type="Pfam" id="PF01095">
    <property type="entry name" value="Pectinesterase"/>
    <property type="match status" value="1"/>
</dbReference>
<dbReference type="Gene3D" id="2.160.20.10">
    <property type="entry name" value="Single-stranded right-handed beta-helix, Pectin lyase-like"/>
    <property type="match status" value="1"/>
</dbReference>
<accession>A0A9J5XMY2</accession>
<sequence length="82" mass="9662">MNRQFYQHCEIYCTIAFICSGRKTLFQNYIIQVRISLPKKYNTTTTQQRELENTSTGVVFQNCALKANQDMNNIATYLGRQW</sequence>
<dbReference type="EMBL" id="JACXVP010000008">
    <property type="protein sequence ID" value="KAG5589595.1"/>
    <property type="molecule type" value="Genomic_DNA"/>
</dbReference>
<dbReference type="OrthoDB" id="2019149at2759"/>
<feature type="domain" description="Pectinesterase catalytic" evidence="6">
    <location>
        <begin position="2"/>
        <end position="82"/>
    </location>
</feature>
<evidence type="ECO:0000256" key="3">
    <source>
        <dbReference type="ARBA" id="ARBA00023085"/>
    </source>
</evidence>
<evidence type="ECO:0000256" key="2">
    <source>
        <dbReference type="ARBA" id="ARBA00022801"/>
    </source>
</evidence>
<evidence type="ECO:0000313" key="8">
    <source>
        <dbReference type="Proteomes" id="UP000824120"/>
    </source>
</evidence>
<evidence type="ECO:0000256" key="5">
    <source>
        <dbReference type="ARBA" id="ARBA00047928"/>
    </source>
</evidence>
<dbReference type="SUPFAM" id="SSF51126">
    <property type="entry name" value="Pectin lyase-like"/>
    <property type="match status" value="1"/>
</dbReference>
<protein>
    <recommendedName>
        <fullName evidence="6">Pectinesterase catalytic domain-containing protein</fullName>
    </recommendedName>
</protein>
<evidence type="ECO:0000259" key="6">
    <source>
        <dbReference type="Pfam" id="PF01095"/>
    </source>
</evidence>
<evidence type="ECO:0000313" key="7">
    <source>
        <dbReference type="EMBL" id="KAG5589595.1"/>
    </source>
</evidence>
<dbReference type="InterPro" id="IPR000070">
    <property type="entry name" value="Pectinesterase_cat"/>
</dbReference>
<keyword evidence="4" id="KW-0961">Cell wall biogenesis/degradation</keyword>
<evidence type="ECO:0000256" key="1">
    <source>
        <dbReference type="ARBA" id="ARBA00005184"/>
    </source>
</evidence>
<evidence type="ECO:0000256" key="4">
    <source>
        <dbReference type="ARBA" id="ARBA00023316"/>
    </source>
</evidence>
<proteinExistence type="predicted"/>
<dbReference type="AlphaFoldDB" id="A0A9J5XMY2"/>
<keyword evidence="3" id="KW-0063">Aspartyl esterase</keyword>
<keyword evidence="2" id="KW-0378">Hydrolase</keyword>
<comment type="caution">
    <text evidence="7">The sequence shown here is derived from an EMBL/GenBank/DDBJ whole genome shotgun (WGS) entry which is preliminary data.</text>
</comment>
<dbReference type="GO" id="GO:0030599">
    <property type="term" value="F:pectinesterase activity"/>
    <property type="evidence" value="ECO:0007669"/>
    <property type="project" value="UniProtKB-EC"/>
</dbReference>
<dbReference type="Proteomes" id="UP000824120">
    <property type="component" value="Chromosome 8"/>
</dbReference>
<dbReference type="InterPro" id="IPR011050">
    <property type="entry name" value="Pectin_lyase_fold/virulence"/>
</dbReference>
<reference evidence="7 8" key="1">
    <citation type="submission" date="2020-09" db="EMBL/GenBank/DDBJ databases">
        <title>De no assembly of potato wild relative species, Solanum commersonii.</title>
        <authorList>
            <person name="Cho K."/>
        </authorList>
    </citation>
    <scope>NUCLEOTIDE SEQUENCE [LARGE SCALE GENOMIC DNA]</scope>
    <source>
        <strain evidence="7">LZ3.2</strain>
        <tissue evidence="7">Leaf</tissue>
    </source>
</reference>
<gene>
    <name evidence="7" type="ORF">H5410_040109</name>
</gene>